<feature type="domain" description="Coenzyme Q-binding protein COQ10 START" evidence="4">
    <location>
        <begin position="24"/>
        <end position="155"/>
    </location>
</feature>
<evidence type="ECO:0000313" key="5">
    <source>
        <dbReference type="EMBL" id="GAQ89302.1"/>
    </source>
</evidence>
<dbReference type="InterPro" id="IPR023393">
    <property type="entry name" value="START-like_dom_sf"/>
</dbReference>
<dbReference type="PANTHER" id="PTHR12901">
    <property type="entry name" value="SPERM PROTEIN HOMOLOG"/>
    <property type="match status" value="1"/>
</dbReference>
<comment type="function">
    <text evidence="3">Required for the function of coenzyme Q in the respiratory chain. May serve as a chaperone or may be involved in the transport of Q6 from its site of synthesis to the catalytic sites of the respiratory complexes.</text>
</comment>
<evidence type="ECO:0000259" key="4">
    <source>
        <dbReference type="Pfam" id="PF03364"/>
    </source>
</evidence>
<dbReference type="GO" id="GO:0005739">
    <property type="term" value="C:mitochondrion"/>
    <property type="evidence" value="ECO:0000318"/>
    <property type="project" value="GO_Central"/>
</dbReference>
<gene>
    <name evidence="5" type="ORF">KFL_005080110</name>
</gene>
<dbReference type="InterPro" id="IPR005031">
    <property type="entry name" value="COQ10_START"/>
</dbReference>
<keyword evidence="6" id="KW-1185">Reference proteome</keyword>
<evidence type="ECO:0000256" key="1">
    <source>
        <dbReference type="ARBA" id="ARBA00006885"/>
    </source>
</evidence>
<dbReference type="SUPFAM" id="SSF55961">
    <property type="entry name" value="Bet v1-like"/>
    <property type="match status" value="1"/>
</dbReference>
<name>A0A1Y1IGW3_KLENI</name>
<sequence length="176" mass="20442">MVLGIGDGDEDKDHARHHQEERVIGYPPDQLFDVVAAVDFYEDFVPWCQRSEILIRKQEGPVEEVEAELEVGFKIFTESYTSHVTQERPRYVRSTVSGSNLFEYLDCLWEFNSGPTPNKTALKFRVDFQFRSPLYHRVANLFFDEVAARMVSSFERRCEQVYGPPIEDPVVSNVEQ</sequence>
<reference evidence="5 6" key="1">
    <citation type="journal article" date="2014" name="Nat. Commun.">
        <title>Klebsormidium flaccidum genome reveals primary factors for plant terrestrial adaptation.</title>
        <authorList>
            <person name="Hori K."/>
            <person name="Maruyama F."/>
            <person name="Fujisawa T."/>
            <person name="Togashi T."/>
            <person name="Yamamoto N."/>
            <person name="Seo M."/>
            <person name="Sato S."/>
            <person name="Yamada T."/>
            <person name="Mori H."/>
            <person name="Tajima N."/>
            <person name="Moriyama T."/>
            <person name="Ikeuchi M."/>
            <person name="Watanabe M."/>
            <person name="Wada H."/>
            <person name="Kobayashi K."/>
            <person name="Saito M."/>
            <person name="Masuda T."/>
            <person name="Sasaki-Sekimoto Y."/>
            <person name="Mashiguchi K."/>
            <person name="Awai K."/>
            <person name="Shimojima M."/>
            <person name="Masuda S."/>
            <person name="Iwai M."/>
            <person name="Nobusawa T."/>
            <person name="Narise T."/>
            <person name="Kondo S."/>
            <person name="Saito H."/>
            <person name="Sato R."/>
            <person name="Murakawa M."/>
            <person name="Ihara Y."/>
            <person name="Oshima-Yamada Y."/>
            <person name="Ohtaka K."/>
            <person name="Satoh M."/>
            <person name="Sonobe K."/>
            <person name="Ishii M."/>
            <person name="Ohtani R."/>
            <person name="Kanamori-Sato M."/>
            <person name="Honoki R."/>
            <person name="Miyazaki D."/>
            <person name="Mochizuki H."/>
            <person name="Umetsu J."/>
            <person name="Higashi K."/>
            <person name="Shibata D."/>
            <person name="Kamiya Y."/>
            <person name="Sato N."/>
            <person name="Nakamura Y."/>
            <person name="Tabata S."/>
            <person name="Ida S."/>
            <person name="Kurokawa K."/>
            <person name="Ohta H."/>
        </authorList>
    </citation>
    <scope>NUCLEOTIDE SEQUENCE [LARGE SCALE GENOMIC DNA]</scope>
    <source>
        <strain evidence="5 6">NIES-2285</strain>
    </source>
</reference>
<comment type="subunit">
    <text evidence="2">Interacts with coenzyme Q.</text>
</comment>
<comment type="similarity">
    <text evidence="1">Belongs to the COQ10 family.</text>
</comment>
<dbReference type="EMBL" id="DF237457">
    <property type="protein sequence ID" value="GAQ89302.1"/>
    <property type="molecule type" value="Genomic_DNA"/>
</dbReference>
<dbReference type="OMA" id="SCNLYFL"/>
<dbReference type="CDD" id="cd07813">
    <property type="entry name" value="COQ10p_like"/>
    <property type="match status" value="1"/>
</dbReference>
<dbReference type="Proteomes" id="UP000054558">
    <property type="component" value="Unassembled WGS sequence"/>
</dbReference>
<protein>
    <recommendedName>
        <fullName evidence="4">Coenzyme Q-binding protein COQ10 START domain-containing protein</fullName>
    </recommendedName>
</protein>
<dbReference type="GO" id="GO:0048039">
    <property type="term" value="F:ubiquinone binding"/>
    <property type="evidence" value="ECO:0007669"/>
    <property type="project" value="InterPro"/>
</dbReference>
<evidence type="ECO:0000256" key="2">
    <source>
        <dbReference type="ARBA" id="ARBA00011814"/>
    </source>
</evidence>
<dbReference type="OrthoDB" id="292693at2759"/>
<organism evidence="5 6">
    <name type="scientific">Klebsormidium nitens</name>
    <name type="common">Green alga</name>
    <name type="synonym">Ulothrix nitens</name>
    <dbReference type="NCBI Taxonomy" id="105231"/>
    <lineage>
        <taxon>Eukaryota</taxon>
        <taxon>Viridiplantae</taxon>
        <taxon>Streptophyta</taxon>
        <taxon>Klebsormidiophyceae</taxon>
        <taxon>Klebsormidiales</taxon>
        <taxon>Klebsormidiaceae</taxon>
        <taxon>Klebsormidium</taxon>
    </lineage>
</organism>
<dbReference type="AlphaFoldDB" id="A0A1Y1IGW3"/>
<evidence type="ECO:0000313" key="6">
    <source>
        <dbReference type="Proteomes" id="UP000054558"/>
    </source>
</evidence>
<dbReference type="Gene3D" id="3.30.530.20">
    <property type="match status" value="1"/>
</dbReference>
<evidence type="ECO:0000256" key="3">
    <source>
        <dbReference type="ARBA" id="ARBA00024947"/>
    </source>
</evidence>
<accession>A0A1Y1IGW3</accession>
<dbReference type="STRING" id="105231.A0A1Y1IGW3"/>
<dbReference type="GO" id="GO:0045333">
    <property type="term" value="P:cellular respiration"/>
    <property type="evidence" value="ECO:0007669"/>
    <property type="project" value="InterPro"/>
</dbReference>
<dbReference type="Pfam" id="PF03364">
    <property type="entry name" value="Polyketide_cyc"/>
    <property type="match status" value="1"/>
</dbReference>
<dbReference type="PANTHER" id="PTHR12901:SF10">
    <property type="entry name" value="COENZYME Q-BINDING PROTEIN COQ10, MITOCHONDRIAL"/>
    <property type="match status" value="1"/>
</dbReference>
<proteinExistence type="inferred from homology"/>
<dbReference type="InterPro" id="IPR044996">
    <property type="entry name" value="COQ10-like"/>
</dbReference>